<gene>
    <name evidence="1" type="ORF">OWV82_018823</name>
</gene>
<evidence type="ECO:0000313" key="2">
    <source>
        <dbReference type="Proteomes" id="UP001164539"/>
    </source>
</evidence>
<sequence length="141" mass="15507">MALKPPWYKVNTNVVVNEAESALGLGAVIRNSKGQFMAASICKKTFTSDIEFAKVEAAVEGIKLAIDLGIVPVVIELDFINVVDLINGKQVSNKKIGWLILNIQNILSKNNFFIVNLVVRNYNTVAHSLTKMALTQIDHIV</sequence>
<proteinExistence type="predicted"/>
<keyword evidence="2" id="KW-1185">Reference proteome</keyword>
<protein>
    <submittedName>
        <fullName evidence="1">Ribonuclease H-like superfamily protein</fullName>
    </submittedName>
</protein>
<reference evidence="1 2" key="1">
    <citation type="journal article" date="2023" name="Science">
        <title>Complex scaffold remodeling in plant triterpene biosynthesis.</title>
        <authorList>
            <person name="De La Pena R."/>
            <person name="Hodgson H."/>
            <person name="Liu J.C."/>
            <person name="Stephenson M.J."/>
            <person name="Martin A.C."/>
            <person name="Owen C."/>
            <person name="Harkess A."/>
            <person name="Leebens-Mack J."/>
            <person name="Jimenez L.E."/>
            <person name="Osbourn A."/>
            <person name="Sattely E.S."/>
        </authorList>
    </citation>
    <scope>NUCLEOTIDE SEQUENCE [LARGE SCALE GENOMIC DNA]</scope>
    <source>
        <strain evidence="2">cv. JPN11</strain>
        <tissue evidence="1">Leaf</tissue>
    </source>
</reference>
<dbReference type="EMBL" id="CM051403">
    <property type="protein sequence ID" value="KAJ4708958.1"/>
    <property type="molecule type" value="Genomic_DNA"/>
</dbReference>
<evidence type="ECO:0000313" key="1">
    <source>
        <dbReference type="EMBL" id="KAJ4708958.1"/>
    </source>
</evidence>
<accession>A0ACC1XCP5</accession>
<name>A0ACC1XCP5_MELAZ</name>
<comment type="caution">
    <text evidence="1">The sequence shown here is derived from an EMBL/GenBank/DDBJ whole genome shotgun (WGS) entry which is preliminary data.</text>
</comment>
<dbReference type="Proteomes" id="UP001164539">
    <property type="component" value="Chromosome 10"/>
</dbReference>
<organism evidence="1 2">
    <name type="scientific">Melia azedarach</name>
    <name type="common">Chinaberry tree</name>
    <dbReference type="NCBI Taxonomy" id="155640"/>
    <lineage>
        <taxon>Eukaryota</taxon>
        <taxon>Viridiplantae</taxon>
        <taxon>Streptophyta</taxon>
        <taxon>Embryophyta</taxon>
        <taxon>Tracheophyta</taxon>
        <taxon>Spermatophyta</taxon>
        <taxon>Magnoliopsida</taxon>
        <taxon>eudicotyledons</taxon>
        <taxon>Gunneridae</taxon>
        <taxon>Pentapetalae</taxon>
        <taxon>rosids</taxon>
        <taxon>malvids</taxon>
        <taxon>Sapindales</taxon>
        <taxon>Meliaceae</taxon>
        <taxon>Melia</taxon>
    </lineage>
</organism>